<dbReference type="AlphaFoldDB" id="A0A2C5Y7P6"/>
<keyword evidence="3" id="KW-1185">Reference proteome</keyword>
<dbReference type="EMBL" id="NJET01000026">
    <property type="protein sequence ID" value="PHH64727.1"/>
    <property type="molecule type" value="Genomic_DNA"/>
</dbReference>
<proteinExistence type="predicted"/>
<evidence type="ECO:0008006" key="4">
    <source>
        <dbReference type="Google" id="ProtNLM"/>
    </source>
</evidence>
<name>A0A2C5Y7P6_9HYPO</name>
<dbReference type="Proteomes" id="UP000226192">
    <property type="component" value="Unassembled WGS sequence"/>
</dbReference>
<sequence>MEEASGPWFYCSSDFEDQAYINSLTFRQDQGLDQVKKDDSDQVQLLSLNGRNNPVGSSLHDNTNHVTHSIGLNQSSPLPIWSNSNTPSLLIGGNNINSRNNNAYFDGMCPRDVANEPFGLGADNSWAAILSTAAATSSGNIMGSARGVAGTLSEFNSDHGGNVFTGYQESREIEGQNKGWALDQHETENFMFPPNMYQSVPTPSTTCGSAGIDLNGINGCSVSLKQESPIFSPPASFNHDMELDLSMPDASIQLTSQSPGSITSPNSSGFSPTTGSTCSTIDCPTRIAPSKQSVCSVPSYSVRRRSQTSGPKGKAVAPASRSSRGRTRLPSGAPWADSVTKSAASKTSRRSRKFSHGSAGVEVDAQLTTPTGTPYMTIHKMDPASRAILDTILLQDRSGDGRNAVPYKLIMAKLSNIYQGSEETLRGHHRRLIKPPHRRIRKPIWEDNDTELLKLAVRVCRKGAGGRVKWTEVSHFIQNNGGSYEFGVTTCSRKWAEIKDQGTCGDIELDIDANADDDDDVEDDSNIAYNGDTDIDFKFKFNDTMQYGIDNDCDFGSIISPE</sequence>
<feature type="region of interest" description="Disordered" evidence="1">
    <location>
        <begin position="294"/>
        <end position="362"/>
    </location>
</feature>
<evidence type="ECO:0000313" key="2">
    <source>
        <dbReference type="EMBL" id="PHH64727.1"/>
    </source>
</evidence>
<comment type="caution">
    <text evidence="2">The sequence shown here is derived from an EMBL/GenBank/DDBJ whole genome shotgun (WGS) entry which is preliminary data.</text>
</comment>
<evidence type="ECO:0000256" key="1">
    <source>
        <dbReference type="SAM" id="MobiDB-lite"/>
    </source>
</evidence>
<dbReference type="OrthoDB" id="3439209at2759"/>
<gene>
    <name evidence="2" type="ORF">CDD81_3989</name>
</gene>
<feature type="region of interest" description="Disordered" evidence="1">
    <location>
        <begin position="253"/>
        <end position="276"/>
    </location>
</feature>
<reference evidence="2 3" key="1">
    <citation type="submission" date="2017-06" db="EMBL/GenBank/DDBJ databases">
        <title>Ant-infecting Ophiocordyceps genomes reveal a high diversity of potential behavioral manipulation genes and a possible major role for enterotoxins.</title>
        <authorList>
            <person name="De Bekker C."/>
            <person name="Evans H.C."/>
            <person name="Brachmann A."/>
            <person name="Hughes D.P."/>
        </authorList>
    </citation>
    <scope>NUCLEOTIDE SEQUENCE [LARGE SCALE GENOMIC DNA]</scope>
    <source>
        <strain evidence="2 3">Map64</strain>
    </source>
</reference>
<accession>A0A2C5Y7P6</accession>
<organism evidence="2 3">
    <name type="scientific">Ophiocordyceps australis</name>
    <dbReference type="NCBI Taxonomy" id="1399860"/>
    <lineage>
        <taxon>Eukaryota</taxon>
        <taxon>Fungi</taxon>
        <taxon>Dikarya</taxon>
        <taxon>Ascomycota</taxon>
        <taxon>Pezizomycotina</taxon>
        <taxon>Sordariomycetes</taxon>
        <taxon>Hypocreomycetidae</taxon>
        <taxon>Hypocreales</taxon>
        <taxon>Ophiocordycipitaceae</taxon>
        <taxon>Ophiocordyceps</taxon>
    </lineage>
</organism>
<protein>
    <recommendedName>
        <fullName evidence="4">Myb-like domain-containing protein</fullName>
    </recommendedName>
</protein>
<evidence type="ECO:0000313" key="3">
    <source>
        <dbReference type="Proteomes" id="UP000226192"/>
    </source>
</evidence>
<dbReference type="STRING" id="1399860.A0A2C5Y7P6"/>